<accession>A0A450ZA28</accession>
<gene>
    <name evidence="2" type="ORF">BECKTUN1418D_GA0071000_10011</name>
</gene>
<feature type="region of interest" description="Disordered" evidence="1">
    <location>
        <begin position="188"/>
        <end position="212"/>
    </location>
</feature>
<feature type="compositionally biased region" description="Basic and acidic residues" evidence="1">
    <location>
        <begin position="124"/>
        <end position="133"/>
    </location>
</feature>
<evidence type="ECO:0000256" key="1">
    <source>
        <dbReference type="SAM" id="MobiDB-lite"/>
    </source>
</evidence>
<reference evidence="2" key="1">
    <citation type="submission" date="2019-02" db="EMBL/GenBank/DDBJ databases">
        <authorList>
            <person name="Gruber-Vodicka R. H."/>
            <person name="Seah K. B. B."/>
        </authorList>
    </citation>
    <scope>NUCLEOTIDE SEQUENCE</scope>
    <source>
        <strain evidence="2">BECK_BY1</strain>
    </source>
</reference>
<dbReference type="AlphaFoldDB" id="A0A450ZA28"/>
<protein>
    <submittedName>
        <fullName evidence="2">Uncharacterized protein</fullName>
    </submittedName>
</protein>
<feature type="region of interest" description="Disordered" evidence="1">
    <location>
        <begin position="110"/>
        <end position="144"/>
    </location>
</feature>
<sequence length="212" mass="22307">MTGEVVSGDLVEIHYSRVISAGNARTLGLISVAPWGKRAHCRIELTGYAKTGRAPIPRAIIPKGRHPAPIASFVAVRVARSRLTCVPLFALGLGRALAATPLASGASEFMRQAGKRAKPRSSRKPAEAERSGARGELGGGPGGDGTPCAGILRAYLRVGILRRMGKGALRRAHQRVANRIASRIASRGGANRFGDGHGAGRLCPSYRDHLPL</sequence>
<feature type="compositionally biased region" description="Gly residues" evidence="1">
    <location>
        <begin position="135"/>
        <end position="144"/>
    </location>
</feature>
<organism evidence="2">
    <name type="scientific">Candidatus Kentrum sp. TUN</name>
    <dbReference type="NCBI Taxonomy" id="2126343"/>
    <lineage>
        <taxon>Bacteria</taxon>
        <taxon>Pseudomonadati</taxon>
        <taxon>Pseudomonadota</taxon>
        <taxon>Gammaproteobacteria</taxon>
        <taxon>Candidatus Kentrum</taxon>
    </lineage>
</organism>
<name>A0A450ZA28_9GAMM</name>
<dbReference type="EMBL" id="CAADFX010000001">
    <property type="protein sequence ID" value="VFK50647.1"/>
    <property type="molecule type" value="Genomic_DNA"/>
</dbReference>
<evidence type="ECO:0000313" key="2">
    <source>
        <dbReference type="EMBL" id="VFK50647.1"/>
    </source>
</evidence>
<proteinExistence type="predicted"/>
<feature type="compositionally biased region" description="Basic residues" evidence="1">
    <location>
        <begin position="113"/>
        <end position="123"/>
    </location>
</feature>